<feature type="region of interest" description="Disordered" evidence="1">
    <location>
        <begin position="184"/>
        <end position="207"/>
    </location>
</feature>
<reference evidence="2" key="1">
    <citation type="journal article" date="2020" name="Stud. Mycol.">
        <title>101 Dothideomycetes genomes: a test case for predicting lifestyles and emergence of pathogens.</title>
        <authorList>
            <person name="Haridas S."/>
            <person name="Albert R."/>
            <person name="Binder M."/>
            <person name="Bloem J."/>
            <person name="Labutti K."/>
            <person name="Salamov A."/>
            <person name="Andreopoulos B."/>
            <person name="Baker S."/>
            <person name="Barry K."/>
            <person name="Bills G."/>
            <person name="Bluhm B."/>
            <person name="Cannon C."/>
            <person name="Castanera R."/>
            <person name="Culley D."/>
            <person name="Daum C."/>
            <person name="Ezra D."/>
            <person name="Gonzalez J."/>
            <person name="Henrissat B."/>
            <person name="Kuo A."/>
            <person name="Liang C."/>
            <person name="Lipzen A."/>
            <person name="Lutzoni F."/>
            <person name="Magnuson J."/>
            <person name="Mondo S."/>
            <person name="Nolan M."/>
            <person name="Ohm R."/>
            <person name="Pangilinan J."/>
            <person name="Park H.-J."/>
            <person name="Ramirez L."/>
            <person name="Alfaro M."/>
            <person name="Sun H."/>
            <person name="Tritt A."/>
            <person name="Yoshinaga Y."/>
            <person name="Zwiers L.-H."/>
            <person name="Turgeon B."/>
            <person name="Goodwin S."/>
            <person name="Spatafora J."/>
            <person name="Crous P."/>
            <person name="Grigoriev I."/>
        </authorList>
    </citation>
    <scope>NUCLEOTIDE SEQUENCE</scope>
    <source>
        <strain evidence="2">CBS 121167</strain>
    </source>
</reference>
<dbReference type="EMBL" id="ML995491">
    <property type="protein sequence ID" value="KAF2140047.1"/>
    <property type="molecule type" value="Genomic_DNA"/>
</dbReference>
<sequence length="343" mass="40444">MSTTNGSHGNSGSNKHRREDDTLPLSLNEATNAYDRAWIVRLLHELHERFEKLGQEELGCRKWMNDRKRWIEDGSKWEADRDKLEEEKNWWMSGRADEYKENERAHECLWAAYGFIHENHVPSEIPKNLLLRWPDQDFDDEESHHGYWGIYNSMERAMPCPGWKLIEKFLPEIELRCRSNIPAAKESAPTNDSDKKAETTSPSSDSGVWTFHSWGRCNDAWMLLSYMAEHTSHAGCVDEWKAAHDGEHKTDAYERLDQTMFQALNWGNEHRDKNNPYNFFEDMYLLSSVASSWRHDGVKDFCPRTRKALCDLDYDEYDWEEMEELEMMSVSPDEMMVKQEEAE</sequence>
<dbReference type="RefSeq" id="XP_033395760.1">
    <property type="nucleotide sequence ID" value="XM_033545234.1"/>
</dbReference>
<keyword evidence="3" id="KW-1185">Reference proteome</keyword>
<organism evidence="2 3">
    <name type="scientific">Aplosporella prunicola CBS 121167</name>
    <dbReference type="NCBI Taxonomy" id="1176127"/>
    <lineage>
        <taxon>Eukaryota</taxon>
        <taxon>Fungi</taxon>
        <taxon>Dikarya</taxon>
        <taxon>Ascomycota</taxon>
        <taxon>Pezizomycotina</taxon>
        <taxon>Dothideomycetes</taxon>
        <taxon>Dothideomycetes incertae sedis</taxon>
        <taxon>Botryosphaeriales</taxon>
        <taxon>Aplosporellaceae</taxon>
        <taxon>Aplosporella</taxon>
    </lineage>
</organism>
<feature type="compositionally biased region" description="Low complexity" evidence="1">
    <location>
        <begin position="1"/>
        <end position="13"/>
    </location>
</feature>
<dbReference type="AlphaFoldDB" id="A0A6A6BAV9"/>
<feature type="region of interest" description="Disordered" evidence="1">
    <location>
        <begin position="1"/>
        <end position="20"/>
    </location>
</feature>
<accession>A0A6A6BAV9</accession>
<protein>
    <submittedName>
        <fullName evidence="2">Uncharacterized protein</fullName>
    </submittedName>
</protein>
<dbReference type="Proteomes" id="UP000799438">
    <property type="component" value="Unassembled WGS sequence"/>
</dbReference>
<name>A0A6A6BAV9_9PEZI</name>
<evidence type="ECO:0000313" key="2">
    <source>
        <dbReference type="EMBL" id="KAF2140047.1"/>
    </source>
</evidence>
<gene>
    <name evidence="2" type="ORF">K452DRAFT_336050</name>
</gene>
<evidence type="ECO:0000313" key="3">
    <source>
        <dbReference type="Proteomes" id="UP000799438"/>
    </source>
</evidence>
<proteinExistence type="predicted"/>
<dbReference type="GeneID" id="54302733"/>
<evidence type="ECO:0000256" key="1">
    <source>
        <dbReference type="SAM" id="MobiDB-lite"/>
    </source>
</evidence>